<evidence type="ECO:0000256" key="4">
    <source>
        <dbReference type="ARBA" id="ARBA00022490"/>
    </source>
</evidence>
<dbReference type="EnsemblMetazoa" id="ACUA012897-RA">
    <property type="protein sequence ID" value="ACUA012897-PA"/>
    <property type="gene ID" value="ACUA012897"/>
</dbReference>
<keyword evidence="5" id="KW-0221">Differentiation</keyword>
<evidence type="ECO:0000256" key="1">
    <source>
        <dbReference type="ARBA" id="ARBA00004123"/>
    </source>
</evidence>
<feature type="signal peptide" evidence="10">
    <location>
        <begin position="1"/>
        <end position="21"/>
    </location>
</feature>
<dbReference type="PANTHER" id="PTHR21358">
    <property type="entry name" value="PROTEIN MAELSTROM HOMOLOG"/>
    <property type="match status" value="1"/>
</dbReference>
<feature type="region of interest" description="Disordered" evidence="9">
    <location>
        <begin position="321"/>
        <end position="358"/>
    </location>
</feature>
<comment type="subcellular location">
    <subcellularLocation>
        <location evidence="2">Cytoplasm</location>
    </subcellularLocation>
    <subcellularLocation>
        <location evidence="1">Nucleus</location>
    </subcellularLocation>
</comment>
<dbReference type="GO" id="GO:0043186">
    <property type="term" value="C:P granule"/>
    <property type="evidence" value="ECO:0007669"/>
    <property type="project" value="TreeGrafter"/>
</dbReference>
<evidence type="ECO:0000256" key="2">
    <source>
        <dbReference type="ARBA" id="ARBA00004496"/>
    </source>
</evidence>
<evidence type="ECO:0000256" key="6">
    <source>
        <dbReference type="ARBA" id="ARBA00023125"/>
    </source>
</evidence>
<reference evidence="13" key="1">
    <citation type="submission" date="2013-09" db="EMBL/GenBank/DDBJ databases">
        <title>The Genome Sequence of Anopheles culicifacies species A.</title>
        <authorList>
            <consortium name="The Broad Institute Genomics Platform"/>
            <person name="Neafsey D.E."/>
            <person name="Besansky N."/>
            <person name="Howell P."/>
            <person name="Walton C."/>
            <person name="Young S.K."/>
            <person name="Zeng Q."/>
            <person name="Gargeya S."/>
            <person name="Fitzgerald M."/>
            <person name="Haas B."/>
            <person name="Abouelleil A."/>
            <person name="Allen A.W."/>
            <person name="Alvarado L."/>
            <person name="Arachchi H.M."/>
            <person name="Berlin A.M."/>
            <person name="Chapman S.B."/>
            <person name="Gainer-Dewar J."/>
            <person name="Goldberg J."/>
            <person name="Griggs A."/>
            <person name="Gujja S."/>
            <person name="Hansen M."/>
            <person name="Howarth C."/>
            <person name="Imamovic A."/>
            <person name="Ireland A."/>
            <person name="Larimer J."/>
            <person name="McCowan C."/>
            <person name="Murphy C."/>
            <person name="Pearson M."/>
            <person name="Poon T.W."/>
            <person name="Priest M."/>
            <person name="Roberts A."/>
            <person name="Saif S."/>
            <person name="Shea T."/>
            <person name="Sisk P."/>
            <person name="Sykes S."/>
            <person name="Wortman J."/>
            <person name="Nusbaum C."/>
            <person name="Birren B."/>
        </authorList>
    </citation>
    <scope>NUCLEOTIDE SEQUENCE [LARGE SCALE GENOMIC DNA]</scope>
    <source>
        <strain evidence="13">A-37</strain>
    </source>
</reference>
<evidence type="ECO:0000313" key="13">
    <source>
        <dbReference type="Proteomes" id="UP000075883"/>
    </source>
</evidence>
<dbReference type="InterPro" id="IPR024970">
    <property type="entry name" value="Maelstrom"/>
</dbReference>
<protein>
    <recommendedName>
        <fullName evidence="11">Maelstrom domain-containing protein</fullName>
    </recommendedName>
</protein>
<name>A0A182M9N2_9DIPT</name>
<dbReference type="GO" id="GO:0045892">
    <property type="term" value="P:negative regulation of DNA-templated transcription"/>
    <property type="evidence" value="ECO:0007669"/>
    <property type="project" value="TreeGrafter"/>
</dbReference>
<reference evidence="12" key="2">
    <citation type="submission" date="2020-05" db="UniProtKB">
        <authorList>
            <consortium name="EnsemblMetazoa"/>
        </authorList>
    </citation>
    <scope>IDENTIFICATION</scope>
    <source>
        <strain evidence="12">A-37</strain>
    </source>
</reference>
<dbReference type="Pfam" id="PF13017">
    <property type="entry name" value="Maelstrom"/>
    <property type="match status" value="1"/>
</dbReference>
<evidence type="ECO:0000256" key="7">
    <source>
        <dbReference type="ARBA" id="ARBA00023158"/>
    </source>
</evidence>
<organism evidence="12 13">
    <name type="scientific">Anopheles culicifacies</name>
    <dbReference type="NCBI Taxonomy" id="139723"/>
    <lineage>
        <taxon>Eukaryota</taxon>
        <taxon>Metazoa</taxon>
        <taxon>Ecdysozoa</taxon>
        <taxon>Arthropoda</taxon>
        <taxon>Hexapoda</taxon>
        <taxon>Insecta</taxon>
        <taxon>Pterygota</taxon>
        <taxon>Neoptera</taxon>
        <taxon>Endopterygota</taxon>
        <taxon>Diptera</taxon>
        <taxon>Nematocera</taxon>
        <taxon>Culicoidea</taxon>
        <taxon>Culicidae</taxon>
        <taxon>Anophelinae</taxon>
        <taxon>Anopheles</taxon>
        <taxon>culicifacies species complex</taxon>
    </lineage>
</organism>
<feature type="compositionally biased region" description="Polar residues" evidence="9">
    <location>
        <begin position="327"/>
        <end position="349"/>
    </location>
</feature>
<comment type="similarity">
    <text evidence="3">Belongs to the maelstrom family.</text>
</comment>
<evidence type="ECO:0000256" key="8">
    <source>
        <dbReference type="ARBA" id="ARBA00023242"/>
    </source>
</evidence>
<dbReference type="GO" id="GO:0007283">
    <property type="term" value="P:spermatogenesis"/>
    <property type="evidence" value="ECO:0007669"/>
    <property type="project" value="TreeGrafter"/>
</dbReference>
<evidence type="ECO:0000256" key="10">
    <source>
        <dbReference type="SAM" id="SignalP"/>
    </source>
</evidence>
<dbReference type="GO" id="GO:0034587">
    <property type="term" value="P:piRNA processing"/>
    <property type="evidence" value="ECO:0007669"/>
    <property type="project" value="TreeGrafter"/>
</dbReference>
<keyword evidence="7" id="KW-0943">RNA-mediated gene silencing</keyword>
<evidence type="ECO:0000256" key="3">
    <source>
        <dbReference type="ARBA" id="ARBA00007057"/>
    </source>
</evidence>
<accession>A0A182M9N2</accession>
<dbReference type="PANTHER" id="PTHR21358:SF4">
    <property type="entry name" value="PROTEIN MAELSTROM HOMOLOG"/>
    <property type="match status" value="1"/>
</dbReference>
<dbReference type="VEuPathDB" id="VectorBase:ACUA012897"/>
<evidence type="ECO:0000256" key="9">
    <source>
        <dbReference type="SAM" id="MobiDB-lite"/>
    </source>
</evidence>
<sequence length="381" mass="43015">MRSIQVMLFLTLISTRLQTNAARKKYLRQHHHVPPQMKSGERREYVLQAKEYLDEKECLSVYYTLARERAELEAARCKEANKVGLMNSLFVKRLEDSGARHGTYLPAELAIIRYSLKGGVNDQLHMLIDPGVISLCDEYTALQHSKKTHALRIPPDALGLSDYDEIAEKILSFTAAKTQPTLLFTDADNVPIVEGMLDEFLEDHNEATSMLYVCSLAELFCKLQVAEMDPSSAVPSVEMVRKCLDEDVYSNTVGISCEFHESRGLVKHCALSQCVRWAYTLSNNCCPSMNIELLPGKHIPMDNQMGNDAVVLTSDASEIETNEGESDYTQRNANELPEQTPSRNESIQAAESLIPATPKKETRILKRLRRFREMLAKEAQK</sequence>
<dbReference type="GO" id="GO:0043565">
    <property type="term" value="F:sequence-specific DNA binding"/>
    <property type="evidence" value="ECO:0007669"/>
    <property type="project" value="TreeGrafter"/>
</dbReference>
<keyword evidence="13" id="KW-1185">Reference proteome</keyword>
<dbReference type="GO" id="GO:0007140">
    <property type="term" value="P:male meiotic nuclear division"/>
    <property type="evidence" value="ECO:0007669"/>
    <property type="project" value="TreeGrafter"/>
</dbReference>
<keyword evidence="6" id="KW-0238">DNA-binding</keyword>
<keyword evidence="10" id="KW-0732">Signal</keyword>
<dbReference type="InterPro" id="IPR039259">
    <property type="entry name" value="Protein_maelstrom"/>
</dbReference>
<evidence type="ECO:0000259" key="11">
    <source>
        <dbReference type="Pfam" id="PF13017"/>
    </source>
</evidence>
<dbReference type="Proteomes" id="UP000075883">
    <property type="component" value="Unassembled WGS sequence"/>
</dbReference>
<keyword evidence="4" id="KW-0963">Cytoplasm</keyword>
<feature type="domain" description="Maelstrom" evidence="11">
    <location>
        <begin position="102"/>
        <end position="303"/>
    </location>
</feature>
<dbReference type="GO" id="GO:0005634">
    <property type="term" value="C:nucleus"/>
    <property type="evidence" value="ECO:0007669"/>
    <property type="project" value="UniProtKB-SubCell"/>
</dbReference>
<keyword evidence="8" id="KW-0539">Nucleus</keyword>
<proteinExistence type="inferred from homology"/>
<feature type="chain" id="PRO_5008128016" description="Maelstrom domain-containing protein" evidence="10">
    <location>
        <begin position="22"/>
        <end position="381"/>
    </location>
</feature>
<dbReference type="AlphaFoldDB" id="A0A182M9N2"/>
<dbReference type="GO" id="GO:0060964">
    <property type="term" value="P:regulation of miRNA-mediated gene silencing"/>
    <property type="evidence" value="ECO:0007669"/>
    <property type="project" value="InterPro"/>
</dbReference>
<evidence type="ECO:0000313" key="12">
    <source>
        <dbReference type="EnsemblMetazoa" id="ACUA012897-PA"/>
    </source>
</evidence>
<evidence type="ECO:0000256" key="5">
    <source>
        <dbReference type="ARBA" id="ARBA00022782"/>
    </source>
</evidence>
<dbReference type="EMBL" id="AXCM01000726">
    <property type="status" value="NOT_ANNOTATED_CDS"/>
    <property type="molecule type" value="Genomic_DNA"/>
</dbReference>
<dbReference type="GO" id="GO:0030154">
    <property type="term" value="P:cell differentiation"/>
    <property type="evidence" value="ECO:0007669"/>
    <property type="project" value="UniProtKB-KW"/>
</dbReference>